<dbReference type="InterPro" id="IPR003010">
    <property type="entry name" value="C-N_Hydrolase"/>
</dbReference>
<keyword evidence="2" id="KW-0812">Transmembrane</keyword>
<dbReference type="RefSeq" id="WP_343058514.1">
    <property type="nucleotide sequence ID" value="NZ_JACHHG010000022.1"/>
</dbReference>
<keyword evidence="2" id="KW-1133">Transmembrane helix</keyword>
<organism evidence="4 5">
    <name type="scientific">Deinobacterium chartae</name>
    <dbReference type="NCBI Taxonomy" id="521158"/>
    <lineage>
        <taxon>Bacteria</taxon>
        <taxon>Thermotogati</taxon>
        <taxon>Deinococcota</taxon>
        <taxon>Deinococci</taxon>
        <taxon>Deinococcales</taxon>
        <taxon>Deinococcaceae</taxon>
        <taxon>Deinobacterium</taxon>
    </lineage>
</organism>
<gene>
    <name evidence="4" type="ORF">HNR42_003587</name>
</gene>
<name>A0A841I2S7_9DEIO</name>
<keyword evidence="2" id="KW-0472">Membrane</keyword>
<feature type="transmembrane region" description="Helical" evidence="2">
    <location>
        <begin position="426"/>
        <end position="444"/>
    </location>
</feature>
<evidence type="ECO:0000313" key="4">
    <source>
        <dbReference type="EMBL" id="MBB6100121.1"/>
    </source>
</evidence>
<keyword evidence="1 4" id="KW-0378">Hydrolase</keyword>
<dbReference type="AlphaFoldDB" id="A0A841I2S7"/>
<feature type="domain" description="CN hydrolase" evidence="3">
    <location>
        <begin position="66"/>
        <end position="365"/>
    </location>
</feature>
<dbReference type="SUPFAM" id="SSF56317">
    <property type="entry name" value="Carbon-nitrogen hydrolase"/>
    <property type="match status" value="1"/>
</dbReference>
<dbReference type="InterPro" id="IPR050345">
    <property type="entry name" value="Aliph_Amidase/BUP"/>
</dbReference>
<protein>
    <submittedName>
        <fullName evidence="4">Putative amidohydrolase</fullName>
    </submittedName>
</protein>
<feature type="transmembrane region" description="Helical" evidence="2">
    <location>
        <begin position="399"/>
        <end position="420"/>
    </location>
</feature>
<dbReference type="PROSITE" id="PS50263">
    <property type="entry name" value="CN_HYDROLASE"/>
    <property type="match status" value="1"/>
</dbReference>
<dbReference type="GO" id="GO:0016811">
    <property type="term" value="F:hydrolase activity, acting on carbon-nitrogen (but not peptide) bonds, in linear amides"/>
    <property type="evidence" value="ECO:0007669"/>
    <property type="project" value="TreeGrafter"/>
</dbReference>
<dbReference type="PANTHER" id="PTHR43674">
    <property type="entry name" value="NITRILASE C965.09-RELATED"/>
    <property type="match status" value="1"/>
</dbReference>
<keyword evidence="5" id="KW-1185">Reference proteome</keyword>
<evidence type="ECO:0000259" key="3">
    <source>
        <dbReference type="PROSITE" id="PS50263"/>
    </source>
</evidence>
<dbReference type="Pfam" id="PF00795">
    <property type="entry name" value="CN_hydrolase"/>
    <property type="match status" value="1"/>
</dbReference>
<evidence type="ECO:0000256" key="1">
    <source>
        <dbReference type="ARBA" id="ARBA00022801"/>
    </source>
</evidence>
<dbReference type="InterPro" id="IPR036526">
    <property type="entry name" value="C-N_Hydrolase_sf"/>
</dbReference>
<accession>A0A841I2S7</accession>
<sequence>MNLTMSPRRFRALALQPCWSPDDFLDEERFEAWMRGQLEAARHDLAPDRPNLVVLTEFNGLPLLLERARLASRRFTLQGALTLVMFKHLPQAALAARQHRVSLIRGLLLARAPRVAQLYLTVCSRLAEEYGVWLLSGSVPLPHFRRGPRGLEAESGEVYNTAFLFGPQGELVGSADKVYLTDLEGPAGLDLSGGRLEDLRVYATPVGDLGVATSLDAFRPEVVRHLEAAGCTVLLQPDANAGTWTATEQGTPTRRDQPQAWLDSSWKAVQESGQLRYAVNPMVVGNLFDLPFDGQSAIVARAEQAAQPRSYVMTEPRPGFLALMPWVAEGPPEMLRALGRSLAPGSEDLMENRYLSGVLYADLEVPSAAGGLPPRREHEQVLQDALLGRVRFARPRPPGVLWPLLWGVLGSALLAFALRARSHRTGLGWASLASAALAAAVMALN</sequence>
<evidence type="ECO:0000313" key="5">
    <source>
        <dbReference type="Proteomes" id="UP000569951"/>
    </source>
</evidence>
<dbReference type="EMBL" id="JACHHG010000022">
    <property type="protein sequence ID" value="MBB6100121.1"/>
    <property type="molecule type" value="Genomic_DNA"/>
</dbReference>
<evidence type="ECO:0000256" key="2">
    <source>
        <dbReference type="SAM" id="Phobius"/>
    </source>
</evidence>
<dbReference type="Proteomes" id="UP000569951">
    <property type="component" value="Unassembled WGS sequence"/>
</dbReference>
<dbReference type="PANTHER" id="PTHR43674:SF13">
    <property type="entry name" value="CN HYDROLASE DOMAIN-CONTAINING PROTEIN"/>
    <property type="match status" value="1"/>
</dbReference>
<comment type="caution">
    <text evidence="4">The sequence shown here is derived from an EMBL/GenBank/DDBJ whole genome shotgun (WGS) entry which is preliminary data.</text>
</comment>
<dbReference type="Gene3D" id="3.60.110.10">
    <property type="entry name" value="Carbon-nitrogen hydrolase"/>
    <property type="match status" value="1"/>
</dbReference>
<proteinExistence type="predicted"/>
<reference evidence="4 5" key="1">
    <citation type="submission" date="2020-08" db="EMBL/GenBank/DDBJ databases">
        <title>Genomic Encyclopedia of Type Strains, Phase IV (KMG-IV): sequencing the most valuable type-strain genomes for metagenomic binning, comparative biology and taxonomic classification.</title>
        <authorList>
            <person name="Goeker M."/>
        </authorList>
    </citation>
    <scope>NUCLEOTIDE SEQUENCE [LARGE SCALE GENOMIC DNA]</scope>
    <source>
        <strain evidence="4 5">DSM 21458</strain>
    </source>
</reference>